<proteinExistence type="predicted"/>
<feature type="non-terminal residue" evidence="1">
    <location>
        <position position="89"/>
    </location>
</feature>
<gene>
    <name evidence="1" type="ORF">SPIL2461_LOCUS952</name>
</gene>
<sequence length="89" mass="10189">EILHIPRADYYRDIAEEGMREIRNRYAVLADWFPDSCEIVFCGQIAEAQSAAQFARSKLSRLVGQIEIPANLVKSFEEEHGLKHRLLSA</sequence>
<dbReference type="EMBL" id="CAJNIZ010000889">
    <property type="protein sequence ID" value="CAE7177679.1"/>
    <property type="molecule type" value="Genomic_DNA"/>
</dbReference>
<protein>
    <submittedName>
        <fullName evidence="1">Uncharacterized protein</fullName>
    </submittedName>
</protein>
<keyword evidence="2" id="KW-1185">Reference proteome</keyword>
<evidence type="ECO:0000313" key="2">
    <source>
        <dbReference type="Proteomes" id="UP000649617"/>
    </source>
</evidence>
<name>A0A812ISC2_SYMPI</name>
<organism evidence="1 2">
    <name type="scientific">Symbiodinium pilosum</name>
    <name type="common">Dinoflagellate</name>
    <dbReference type="NCBI Taxonomy" id="2952"/>
    <lineage>
        <taxon>Eukaryota</taxon>
        <taxon>Sar</taxon>
        <taxon>Alveolata</taxon>
        <taxon>Dinophyceae</taxon>
        <taxon>Suessiales</taxon>
        <taxon>Symbiodiniaceae</taxon>
        <taxon>Symbiodinium</taxon>
    </lineage>
</organism>
<accession>A0A812ISC2</accession>
<comment type="caution">
    <text evidence="1">The sequence shown here is derived from an EMBL/GenBank/DDBJ whole genome shotgun (WGS) entry which is preliminary data.</text>
</comment>
<dbReference type="Proteomes" id="UP000649617">
    <property type="component" value="Unassembled WGS sequence"/>
</dbReference>
<reference evidence="1" key="1">
    <citation type="submission" date="2021-02" db="EMBL/GenBank/DDBJ databases">
        <authorList>
            <person name="Dougan E. K."/>
            <person name="Rhodes N."/>
            <person name="Thang M."/>
            <person name="Chan C."/>
        </authorList>
    </citation>
    <scope>NUCLEOTIDE SEQUENCE</scope>
</reference>
<feature type="non-terminal residue" evidence="1">
    <location>
        <position position="1"/>
    </location>
</feature>
<dbReference type="AlphaFoldDB" id="A0A812ISC2"/>
<evidence type="ECO:0000313" key="1">
    <source>
        <dbReference type="EMBL" id="CAE7177679.1"/>
    </source>
</evidence>